<evidence type="ECO:0000313" key="13">
    <source>
        <dbReference type="Proteomes" id="UP000215596"/>
    </source>
</evidence>
<dbReference type="GO" id="GO:0003700">
    <property type="term" value="F:DNA-binding transcription factor activity"/>
    <property type="evidence" value="ECO:0007669"/>
    <property type="project" value="InterPro"/>
</dbReference>
<dbReference type="AlphaFoldDB" id="A0A268F3U0"/>
<comment type="subcellular location">
    <subcellularLocation>
        <location evidence="1">Cytoplasm</location>
    </subcellularLocation>
</comment>
<gene>
    <name evidence="12" type="ORF">CHH67_01900</name>
    <name evidence="11" type="ORF">GNP94_01960</name>
</gene>
<evidence type="ECO:0000256" key="1">
    <source>
        <dbReference type="ARBA" id="ARBA00004496"/>
    </source>
</evidence>
<evidence type="ECO:0000256" key="6">
    <source>
        <dbReference type="ARBA" id="ARBA00023125"/>
    </source>
</evidence>
<dbReference type="GO" id="GO:0043565">
    <property type="term" value="F:sequence-specific DNA binding"/>
    <property type="evidence" value="ECO:0007669"/>
    <property type="project" value="InterPro"/>
</dbReference>
<dbReference type="InterPro" id="IPR018060">
    <property type="entry name" value="HTH_AraC"/>
</dbReference>
<dbReference type="PROSITE" id="PS50110">
    <property type="entry name" value="RESPONSE_REGULATORY"/>
    <property type="match status" value="1"/>
</dbReference>
<dbReference type="Pfam" id="PF00072">
    <property type="entry name" value="Response_reg"/>
    <property type="match status" value="1"/>
</dbReference>
<dbReference type="Gene3D" id="1.10.10.60">
    <property type="entry name" value="Homeodomain-like"/>
    <property type="match status" value="2"/>
</dbReference>
<keyword evidence="2" id="KW-0963">Cytoplasm</keyword>
<dbReference type="GO" id="GO:0005737">
    <property type="term" value="C:cytoplasm"/>
    <property type="evidence" value="ECO:0007669"/>
    <property type="project" value="UniProtKB-SubCell"/>
</dbReference>
<name>A0A268F3U0_9BACL</name>
<keyword evidence="3 8" id="KW-0597">Phosphoprotein</keyword>
<evidence type="ECO:0000256" key="5">
    <source>
        <dbReference type="ARBA" id="ARBA00023015"/>
    </source>
</evidence>
<dbReference type="InterPro" id="IPR051552">
    <property type="entry name" value="HptR"/>
</dbReference>
<dbReference type="InterPro" id="IPR018062">
    <property type="entry name" value="HTH_AraC-typ_CS"/>
</dbReference>
<dbReference type="SMART" id="SM00448">
    <property type="entry name" value="REC"/>
    <property type="match status" value="1"/>
</dbReference>
<evidence type="ECO:0000256" key="4">
    <source>
        <dbReference type="ARBA" id="ARBA00023012"/>
    </source>
</evidence>
<dbReference type="OrthoDB" id="2528518at2"/>
<sequence length="545" mass="62690">MISLLIVDDHPHQADGIAHIVTESGLPFIGAVYKAYSAKEALECFAAHRVDIVITDIRMPEMSGIELISRIRESSRQVKCVLLSGYAEFEYAQRAMELHASKYLMKPVKDSELLDTLHKLHGEIMTEANRTQMYQQAVHAMRVHTPLIREAFLRDLIEGKAILRRDLERRLQALELPFTAGDEVLFFAIQLEDDLSGYNGHDKALISYAVGNIGEELLQDSFDVWYTAMNDRIIAFVLKPRENKGLHAADRLERRAKEFQRSVYRYLKHMISVGIVSSPVAFPDELNEASHKSRLLFRNREDKVAGLFAIISELPQPKLSGLIDSLYQPPSLSNLMEIGRWEEAYEKLRDIFAELEHKWTDSPEYAQEAFFVIAGSFQFVSHKEGKQLVDMIGPLYASMLEKHTTWDLRSFRDWAFKSLQCIAELAEEQKPGYRSTTLSLAQRIQQYIERHLNEDLSLPLIAEELGFHPAYLSKVYKSETGQTLSDYLLKRRMEHAAVLLRKTDSKIYEVAEQTGYQTAHYFIKLFKNYYGVTPQQFRQGQSGKR</sequence>
<reference evidence="12 13" key="1">
    <citation type="submission" date="2017-07" db="EMBL/GenBank/DDBJ databases">
        <title>Isolation and whole genome analysis of endospore-forming bacteria from heroin.</title>
        <authorList>
            <person name="Kalinowski J."/>
            <person name="Ahrens B."/>
            <person name="Al-Dilaimi A."/>
            <person name="Winkler A."/>
            <person name="Wibberg D."/>
            <person name="Schleenbecker U."/>
            <person name="Ruckert C."/>
            <person name="Wolfel R."/>
            <person name="Grass G."/>
        </authorList>
    </citation>
    <scope>NUCLEOTIDE SEQUENCE [LARGE SCALE GENOMIC DNA]</scope>
    <source>
        <strain evidence="12 13">7537-G1</strain>
    </source>
</reference>
<evidence type="ECO:0000256" key="2">
    <source>
        <dbReference type="ARBA" id="ARBA00022490"/>
    </source>
</evidence>
<protein>
    <submittedName>
        <fullName evidence="11">Response regulator</fullName>
    </submittedName>
</protein>
<dbReference type="SUPFAM" id="SSF52172">
    <property type="entry name" value="CheY-like"/>
    <property type="match status" value="1"/>
</dbReference>
<keyword evidence="6" id="KW-0238">DNA-binding</keyword>
<evidence type="ECO:0000313" key="12">
    <source>
        <dbReference type="EMBL" id="PAD80047.1"/>
    </source>
</evidence>
<keyword evidence="7" id="KW-0804">Transcription</keyword>
<feature type="domain" description="HTH araC/xylS-type" evidence="9">
    <location>
        <begin position="442"/>
        <end position="540"/>
    </location>
</feature>
<dbReference type="InterPro" id="IPR020449">
    <property type="entry name" value="Tscrpt_reg_AraC-type_HTH"/>
</dbReference>
<dbReference type="PANTHER" id="PTHR42713">
    <property type="entry name" value="HISTIDINE KINASE-RELATED"/>
    <property type="match status" value="1"/>
</dbReference>
<dbReference type="Pfam" id="PF12833">
    <property type="entry name" value="HTH_18"/>
    <property type="match status" value="1"/>
</dbReference>
<feature type="domain" description="Response regulatory" evidence="10">
    <location>
        <begin position="3"/>
        <end position="121"/>
    </location>
</feature>
<dbReference type="EMBL" id="WOAA01000001">
    <property type="protein sequence ID" value="MUG64764.1"/>
    <property type="molecule type" value="Genomic_DNA"/>
</dbReference>
<dbReference type="CDD" id="cd17536">
    <property type="entry name" value="REC_YesN-like"/>
    <property type="match status" value="1"/>
</dbReference>
<dbReference type="InterPro" id="IPR011006">
    <property type="entry name" value="CheY-like_superfamily"/>
</dbReference>
<feature type="modified residue" description="4-aspartylphosphate" evidence="8">
    <location>
        <position position="56"/>
    </location>
</feature>
<dbReference type="PRINTS" id="PR00032">
    <property type="entry name" value="HTHARAC"/>
</dbReference>
<dbReference type="SUPFAM" id="SSF46689">
    <property type="entry name" value="Homeodomain-like"/>
    <property type="match status" value="2"/>
</dbReference>
<evidence type="ECO:0000256" key="7">
    <source>
        <dbReference type="ARBA" id="ARBA00023163"/>
    </source>
</evidence>
<dbReference type="PROSITE" id="PS01124">
    <property type="entry name" value="HTH_ARAC_FAMILY_2"/>
    <property type="match status" value="1"/>
</dbReference>
<dbReference type="RefSeq" id="WP_095263282.1">
    <property type="nucleotide sequence ID" value="NZ_NPBY01000006.1"/>
</dbReference>
<proteinExistence type="predicted"/>
<dbReference type="SMART" id="SM00342">
    <property type="entry name" value="HTH_ARAC"/>
    <property type="match status" value="1"/>
</dbReference>
<evidence type="ECO:0000259" key="9">
    <source>
        <dbReference type="PROSITE" id="PS01124"/>
    </source>
</evidence>
<evidence type="ECO:0000313" key="14">
    <source>
        <dbReference type="Proteomes" id="UP000435177"/>
    </source>
</evidence>
<accession>A0A268F3U0</accession>
<reference evidence="11 14" key="2">
    <citation type="submission" date="2019-11" db="EMBL/GenBank/DDBJ databases">
        <title>Draft genome sequences of five Paenibacillus species of dairy origin.</title>
        <authorList>
            <person name="Olajide A.M."/>
            <person name="Chen S."/>
            <person name="Lapointe G."/>
        </authorList>
    </citation>
    <scope>NUCLEOTIDE SEQUENCE [LARGE SCALE GENOMIC DNA]</scope>
    <source>
        <strain evidence="11 14">3CS1</strain>
    </source>
</reference>
<dbReference type="Proteomes" id="UP000215596">
    <property type="component" value="Unassembled WGS sequence"/>
</dbReference>
<dbReference type="InterPro" id="IPR009057">
    <property type="entry name" value="Homeodomain-like_sf"/>
</dbReference>
<dbReference type="PROSITE" id="PS00041">
    <property type="entry name" value="HTH_ARAC_FAMILY_1"/>
    <property type="match status" value="1"/>
</dbReference>
<organism evidence="12 13">
    <name type="scientific">Paenibacillus campinasensis</name>
    <dbReference type="NCBI Taxonomy" id="66347"/>
    <lineage>
        <taxon>Bacteria</taxon>
        <taxon>Bacillati</taxon>
        <taxon>Bacillota</taxon>
        <taxon>Bacilli</taxon>
        <taxon>Bacillales</taxon>
        <taxon>Paenibacillaceae</taxon>
        <taxon>Paenibacillus</taxon>
    </lineage>
</organism>
<dbReference type="Proteomes" id="UP000435177">
    <property type="component" value="Unassembled WGS sequence"/>
</dbReference>
<evidence type="ECO:0000256" key="8">
    <source>
        <dbReference type="PROSITE-ProRule" id="PRU00169"/>
    </source>
</evidence>
<keyword evidence="4" id="KW-0902">Two-component regulatory system</keyword>
<dbReference type="InterPro" id="IPR001789">
    <property type="entry name" value="Sig_transdc_resp-reg_receiver"/>
</dbReference>
<dbReference type="Gene3D" id="3.40.50.2300">
    <property type="match status" value="1"/>
</dbReference>
<keyword evidence="14" id="KW-1185">Reference proteome</keyword>
<dbReference type="GO" id="GO:0000160">
    <property type="term" value="P:phosphorelay signal transduction system"/>
    <property type="evidence" value="ECO:0007669"/>
    <property type="project" value="UniProtKB-KW"/>
</dbReference>
<evidence type="ECO:0000259" key="10">
    <source>
        <dbReference type="PROSITE" id="PS50110"/>
    </source>
</evidence>
<dbReference type="EMBL" id="NPBY01000006">
    <property type="protein sequence ID" value="PAD80047.1"/>
    <property type="molecule type" value="Genomic_DNA"/>
</dbReference>
<dbReference type="PANTHER" id="PTHR42713:SF3">
    <property type="entry name" value="TRANSCRIPTIONAL REGULATORY PROTEIN HPTR"/>
    <property type="match status" value="1"/>
</dbReference>
<evidence type="ECO:0000256" key="3">
    <source>
        <dbReference type="ARBA" id="ARBA00022553"/>
    </source>
</evidence>
<comment type="caution">
    <text evidence="12">The sequence shown here is derived from an EMBL/GenBank/DDBJ whole genome shotgun (WGS) entry which is preliminary data.</text>
</comment>
<keyword evidence="5" id="KW-0805">Transcription regulation</keyword>
<evidence type="ECO:0000313" key="11">
    <source>
        <dbReference type="EMBL" id="MUG64764.1"/>
    </source>
</evidence>